<dbReference type="RefSeq" id="WP_145268990.1">
    <property type="nucleotide sequence ID" value="NZ_CP036426.1"/>
</dbReference>
<gene>
    <name evidence="2" type="ORF">ElP_21210</name>
</gene>
<keyword evidence="1" id="KW-0732">Signal</keyword>
<proteinExistence type="predicted"/>
<evidence type="ECO:0000256" key="1">
    <source>
        <dbReference type="SAM" id="SignalP"/>
    </source>
</evidence>
<evidence type="ECO:0000313" key="3">
    <source>
        <dbReference type="Proteomes" id="UP000317835"/>
    </source>
</evidence>
<dbReference type="Proteomes" id="UP000317835">
    <property type="component" value="Chromosome"/>
</dbReference>
<protein>
    <recommendedName>
        <fullName evidence="4">PEP-CTERM protein-sorting domain-containing protein</fullName>
    </recommendedName>
</protein>
<keyword evidence="3" id="KW-1185">Reference proteome</keyword>
<dbReference type="AlphaFoldDB" id="A0A518H066"/>
<reference evidence="2 3" key="1">
    <citation type="submission" date="2019-02" db="EMBL/GenBank/DDBJ databases">
        <title>Deep-cultivation of Planctomycetes and their phenomic and genomic characterization uncovers novel biology.</title>
        <authorList>
            <person name="Wiegand S."/>
            <person name="Jogler M."/>
            <person name="Boedeker C."/>
            <person name="Pinto D."/>
            <person name="Vollmers J."/>
            <person name="Rivas-Marin E."/>
            <person name="Kohn T."/>
            <person name="Peeters S.H."/>
            <person name="Heuer A."/>
            <person name="Rast P."/>
            <person name="Oberbeckmann S."/>
            <person name="Bunk B."/>
            <person name="Jeske O."/>
            <person name="Meyerdierks A."/>
            <person name="Storesund J.E."/>
            <person name="Kallscheuer N."/>
            <person name="Luecker S."/>
            <person name="Lage O.M."/>
            <person name="Pohl T."/>
            <person name="Merkel B.J."/>
            <person name="Hornburger P."/>
            <person name="Mueller R.-W."/>
            <person name="Bruemmer F."/>
            <person name="Labrenz M."/>
            <person name="Spormann A.M."/>
            <person name="Op den Camp H."/>
            <person name="Overmann J."/>
            <person name="Amann R."/>
            <person name="Jetten M.S.M."/>
            <person name="Mascher T."/>
            <person name="Medema M.H."/>
            <person name="Devos D.P."/>
            <person name="Kaster A.-K."/>
            <person name="Ovreas L."/>
            <person name="Rohde M."/>
            <person name="Galperin M.Y."/>
            <person name="Jogler C."/>
        </authorList>
    </citation>
    <scope>NUCLEOTIDE SEQUENCE [LARGE SCALE GENOMIC DNA]</scope>
    <source>
        <strain evidence="2 3">ElP</strain>
    </source>
</reference>
<sequence length="285" mass="29364" precursor="true">MRQRNCPILFTVGFGLFLASAGTASAGAIGTMTGDVEVDFPIAPKNGVVAIVDNPGADGGASPWDVAQHQKLPGTTGWNIKDLRLAYDDSADRMYLGLNFFGIAGDADGDGDPGSLSVGMGKDMPSLGGMESIVVALDLNLDGVPDVVSGVPTQKSGGAPGTSAFTVAKYQHAEAGLGFSFGDTLADHVGSLAFDPSAEHPDFQFTIDNFMKLEGLVPEDGFIISAFAGAPDDVIAGEDFIASTRIAFPGKGNQNVPEPATLLGWALIAGGAIAYRGRNRVSRGR</sequence>
<feature type="signal peptide" evidence="1">
    <location>
        <begin position="1"/>
        <end position="26"/>
    </location>
</feature>
<dbReference type="KEGG" id="tpla:ElP_21210"/>
<evidence type="ECO:0008006" key="4">
    <source>
        <dbReference type="Google" id="ProtNLM"/>
    </source>
</evidence>
<accession>A0A518H066</accession>
<evidence type="ECO:0000313" key="2">
    <source>
        <dbReference type="EMBL" id="QDV34236.1"/>
    </source>
</evidence>
<dbReference type="EMBL" id="CP036426">
    <property type="protein sequence ID" value="QDV34236.1"/>
    <property type="molecule type" value="Genomic_DNA"/>
</dbReference>
<name>A0A518H066_9BACT</name>
<feature type="chain" id="PRO_5022183561" description="PEP-CTERM protein-sorting domain-containing protein" evidence="1">
    <location>
        <begin position="27"/>
        <end position="285"/>
    </location>
</feature>
<dbReference type="OrthoDB" id="266840at2"/>
<organism evidence="2 3">
    <name type="scientific">Tautonia plasticadhaerens</name>
    <dbReference type="NCBI Taxonomy" id="2527974"/>
    <lineage>
        <taxon>Bacteria</taxon>
        <taxon>Pseudomonadati</taxon>
        <taxon>Planctomycetota</taxon>
        <taxon>Planctomycetia</taxon>
        <taxon>Isosphaerales</taxon>
        <taxon>Isosphaeraceae</taxon>
        <taxon>Tautonia</taxon>
    </lineage>
</organism>